<dbReference type="STRING" id="675824.A0A1E3Q3W3"/>
<evidence type="ECO:0000313" key="6">
    <source>
        <dbReference type="Proteomes" id="UP000094385"/>
    </source>
</evidence>
<keyword evidence="3" id="KW-0732">Signal</keyword>
<protein>
    <recommendedName>
        <fullName evidence="4">DUF7137 domain-containing protein</fullName>
    </recommendedName>
</protein>
<accession>A0A1E3Q3W3</accession>
<keyword evidence="2" id="KW-0472">Membrane</keyword>
<feature type="domain" description="DUF7137" evidence="4">
    <location>
        <begin position="117"/>
        <end position="250"/>
    </location>
</feature>
<dbReference type="OrthoDB" id="2435509at2759"/>
<dbReference type="InterPro" id="IPR055561">
    <property type="entry name" value="DUF7137"/>
</dbReference>
<dbReference type="Pfam" id="PF23585">
    <property type="entry name" value="DUF7137"/>
    <property type="match status" value="1"/>
</dbReference>
<dbReference type="EMBL" id="KV454296">
    <property type="protein sequence ID" value="ODQ72174.1"/>
    <property type="molecule type" value="Genomic_DNA"/>
</dbReference>
<evidence type="ECO:0000256" key="1">
    <source>
        <dbReference type="SAM" id="MobiDB-lite"/>
    </source>
</evidence>
<proteinExistence type="predicted"/>
<keyword evidence="6" id="KW-1185">Reference proteome</keyword>
<reference evidence="5 6" key="1">
    <citation type="journal article" date="2016" name="Proc. Natl. Acad. Sci. U.S.A.">
        <title>Comparative genomics of biotechnologically important yeasts.</title>
        <authorList>
            <person name="Riley R."/>
            <person name="Haridas S."/>
            <person name="Wolfe K.H."/>
            <person name="Lopes M.R."/>
            <person name="Hittinger C.T."/>
            <person name="Goeker M."/>
            <person name="Salamov A.A."/>
            <person name="Wisecaver J.H."/>
            <person name="Long T.M."/>
            <person name="Calvey C.H."/>
            <person name="Aerts A.L."/>
            <person name="Barry K.W."/>
            <person name="Choi C."/>
            <person name="Clum A."/>
            <person name="Coughlan A.Y."/>
            <person name="Deshpande S."/>
            <person name="Douglass A.P."/>
            <person name="Hanson S.J."/>
            <person name="Klenk H.-P."/>
            <person name="LaButti K.M."/>
            <person name="Lapidus A."/>
            <person name="Lindquist E.A."/>
            <person name="Lipzen A.M."/>
            <person name="Meier-Kolthoff J.P."/>
            <person name="Ohm R.A."/>
            <person name="Otillar R.P."/>
            <person name="Pangilinan J.L."/>
            <person name="Peng Y."/>
            <person name="Rokas A."/>
            <person name="Rosa C.A."/>
            <person name="Scheuner C."/>
            <person name="Sibirny A.A."/>
            <person name="Slot J.C."/>
            <person name="Stielow J.B."/>
            <person name="Sun H."/>
            <person name="Kurtzman C.P."/>
            <person name="Blackwell M."/>
            <person name="Grigoriev I.V."/>
            <person name="Jeffries T.W."/>
        </authorList>
    </citation>
    <scope>NUCLEOTIDE SEQUENCE [LARGE SCALE GENOMIC DNA]</scope>
    <source>
        <strain evidence="5 6">NRRL Y-11557</strain>
    </source>
</reference>
<dbReference type="PANTHER" id="PTHR42028">
    <property type="entry name" value="CHROMOSOME 1, WHOLE GENOME SHOTGUN SEQUENCE"/>
    <property type="match status" value="1"/>
</dbReference>
<feature type="transmembrane region" description="Helical" evidence="2">
    <location>
        <begin position="262"/>
        <end position="282"/>
    </location>
</feature>
<organism evidence="5 6">
    <name type="scientific">Lipomyces starkeyi NRRL Y-11557</name>
    <dbReference type="NCBI Taxonomy" id="675824"/>
    <lineage>
        <taxon>Eukaryota</taxon>
        <taxon>Fungi</taxon>
        <taxon>Dikarya</taxon>
        <taxon>Ascomycota</taxon>
        <taxon>Saccharomycotina</taxon>
        <taxon>Lipomycetes</taxon>
        <taxon>Lipomycetales</taxon>
        <taxon>Lipomycetaceae</taxon>
        <taxon>Lipomyces</taxon>
    </lineage>
</organism>
<gene>
    <name evidence="5" type="ORF">LIPSTDRAFT_319314</name>
</gene>
<sequence length="283" mass="29884">MKLNIIIIFCFLAFSAAYSERPLRLHDLAARNAGLQLRAASSNSAVSSSTKTASSSRSSITSSSAPTTSASATATETSFATSGIGAPIGDVSSTTNSASMTASASTASSSISVDPRSPPGGVSMITPAITASETYIKVGDYATFSWNYTSLIVAPSAVNVEAYCSINKYYYPIAENLTVKDTQVVWNTSGYQETASIPLLVAEYTLYIYDASSNPSAVASPGYLAPYNNINFGVYTPQPYTPLNNYQCATCSASFSLIERNVLRGTLAMSLIASLFTVLFMMR</sequence>
<keyword evidence="2" id="KW-1133">Transmembrane helix</keyword>
<evidence type="ECO:0000313" key="5">
    <source>
        <dbReference type="EMBL" id="ODQ72174.1"/>
    </source>
</evidence>
<feature type="chain" id="PRO_5009134076" description="DUF7137 domain-containing protein" evidence="3">
    <location>
        <begin position="20"/>
        <end position="283"/>
    </location>
</feature>
<dbReference type="PANTHER" id="PTHR42028:SF1">
    <property type="entry name" value="YALI0E30657P"/>
    <property type="match status" value="1"/>
</dbReference>
<evidence type="ECO:0000259" key="4">
    <source>
        <dbReference type="Pfam" id="PF23585"/>
    </source>
</evidence>
<feature type="signal peptide" evidence="3">
    <location>
        <begin position="1"/>
        <end position="19"/>
    </location>
</feature>
<keyword evidence="2" id="KW-0812">Transmembrane</keyword>
<evidence type="ECO:0000256" key="3">
    <source>
        <dbReference type="SAM" id="SignalP"/>
    </source>
</evidence>
<evidence type="ECO:0000256" key="2">
    <source>
        <dbReference type="SAM" id="Phobius"/>
    </source>
</evidence>
<dbReference type="Proteomes" id="UP000094385">
    <property type="component" value="Unassembled WGS sequence"/>
</dbReference>
<feature type="region of interest" description="Disordered" evidence="1">
    <location>
        <begin position="46"/>
        <end position="68"/>
    </location>
</feature>
<dbReference type="AlphaFoldDB" id="A0A1E3Q3W3"/>
<name>A0A1E3Q3W3_LIPST</name>